<dbReference type="CDD" id="cd16320">
    <property type="entry name" value="MraZ_N"/>
    <property type="match status" value="1"/>
</dbReference>
<evidence type="ECO:0000259" key="2">
    <source>
        <dbReference type="PROSITE" id="PS51740"/>
    </source>
</evidence>
<gene>
    <name evidence="3" type="ORF">GRI36_05990</name>
</gene>
<keyword evidence="4" id="KW-1185">Reference proteome</keyword>
<dbReference type="PROSITE" id="PS51740">
    <property type="entry name" value="SPOVT_ABRB"/>
    <property type="match status" value="1"/>
</dbReference>
<feature type="domain" description="SpoVT-AbrB" evidence="2">
    <location>
        <begin position="1"/>
        <end position="44"/>
    </location>
</feature>
<dbReference type="InterPro" id="IPR007159">
    <property type="entry name" value="SpoVT-AbrB_dom"/>
</dbReference>
<evidence type="ECO:0000313" key="4">
    <source>
        <dbReference type="Proteomes" id="UP000468943"/>
    </source>
</evidence>
<dbReference type="SUPFAM" id="SSF89447">
    <property type="entry name" value="AbrB/MazE/MraZ-like"/>
    <property type="match status" value="1"/>
</dbReference>
<organism evidence="3 4">
    <name type="scientific">Pontixanthobacter gangjinensis</name>
    <dbReference type="NCBI Taxonomy" id="1028742"/>
    <lineage>
        <taxon>Bacteria</taxon>
        <taxon>Pseudomonadati</taxon>
        <taxon>Pseudomonadota</taxon>
        <taxon>Alphaproteobacteria</taxon>
        <taxon>Sphingomonadales</taxon>
        <taxon>Erythrobacteraceae</taxon>
        <taxon>Pontixanthobacter</taxon>
    </lineage>
</organism>
<protein>
    <submittedName>
        <fullName evidence="3">Division/cell wall cluster transcriptional repressor MraZ</fullName>
    </submittedName>
</protein>
<evidence type="ECO:0000256" key="1">
    <source>
        <dbReference type="PROSITE-ProRule" id="PRU01076"/>
    </source>
</evidence>
<dbReference type="InterPro" id="IPR038619">
    <property type="entry name" value="MraZ_sf"/>
</dbReference>
<dbReference type="AlphaFoldDB" id="A0A6I4SKZ2"/>
<dbReference type="InterPro" id="IPR037914">
    <property type="entry name" value="SpoVT-AbrB_sf"/>
</dbReference>
<comment type="caution">
    <text evidence="3">The sequence shown here is derived from an EMBL/GenBank/DDBJ whole genome shotgun (WGS) entry which is preliminary data.</text>
</comment>
<dbReference type="EMBL" id="WTYS01000001">
    <property type="protein sequence ID" value="MXO56429.1"/>
    <property type="molecule type" value="Genomic_DNA"/>
</dbReference>
<dbReference type="InterPro" id="IPR035642">
    <property type="entry name" value="MraZ_N"/>
</dbReference>
<keyword evidence="1" id="KW-0238">DNA-binding</keyword>
<evidence type="ECO:0000313" key="3">
    <source>
        <dbReference type="EMBL" id="MXO56429.1"/>
    </source>
</evidence>
<reference evidence="3 4" key="1">
    <citation type="submission" date="2019-12" db="EMBL/GenBank/DDBJ databases">
        <title>Genomic-based taxomic classification of the family Erythrobacteraceae.</title>
        <authorList>
            <person name="Xu L."/>
        </authorList>
    </citation>
    <scope>NUCLEOTIDE SEQUENCE [LARGE SCALE GENOMIC DNA]</scope>
    <source>
        <strain evidence="3 4">JCM 17802</strain>
    </source>
</reference>
<name>A0A6I4SKZ2_9SPHN</name>
<dbReference type="Proteomes" id="UP000468943">
    <property type="component" value="Unassembled WGS sequence"/>
</dbReference>
<accession>A0A6I4SKZ2</accession>
<dbReference type="GO" id="GO:0003677">
    <property type="term" value="F:DNA binding"/>
    <property type="evidence" value="ECO:0007669"/>
    <property type="project" value="UniProtKB-UniRule"/>
</dbReference>
<proteinExistence type="predicted"/>
<dbReference type="Gene3D" id="3.40.1550.20">
    <property type="entry name" value="Transcriptional regulator MraZ domain"/>
    <property type="match status" value="1"/>
</dbReference>
<dbReference type="OrthoDB" id="9807753at2"/>
<sequence>MGDKGRFVLPPDFRNMVKESSEGRVLCLASHSRFGCLVGFGLSRQLELDAQLDREEEMASRVGREFDREIRENQLFGFKRIPFDDSGRFTMPDFLQSQGQVGDALYFQGAGPSFTVWNPAILAQQNDDWNGAKAACADLLTEAEAKRK</sequence>